<organism evidence="12 13">
    <name type="scientific">Derxia gummosa DSM 723</name>
    <dbReference type="NCBI Taxonomy" id="1121388"/>
    <lineage>
        <taxon>Bacteria</taxon>
        <taxon>Pseudomonadati</taxon>
        <taxon>Pseudomonadota</taxon>
        <taxon>Betaproteobacteria</taxon>
        <taxon>Burkholderiales</taxon>
        <taxon>Alcaligenaceae</taxon>
        <taxon>Derxia</taxon>
    </lineage>
</organism>
<dbReference type="GO" id="GO:0005543">
    <property type="term" value="F:phospholipid binding"/>
    <property type="evidence" value="ECO:0007669"/>
    <property type="project" value="TreeGrafter"/>
</dbReference>
<dbReference type="GO" id="GO:0009245">
    <property type="term" value="P:lipid A biosynthetic process"/>
    <property type="evidence" value="ECO:0007669"/>
    <property type="project" value="UniProtKB-UniRule"/>
</dbReference>
<evidence type="ECO:0000256" key="4">
    <source>
        <dbReference type="ARBA" id="ARBA00020902"/>
    </source>
</evidence>
<comment type="function">
    <text evidence="1 11">Condensation of UDP-2,3-diacylglucosamine and 2,3-diacylglucosamine-1-phosphate to form lipid A disaccharide, a precursor of lipid A, a phosphorylated glycolipid that anchors the lipopolysaccharide to the outer membrane of the cell.</text>
</comment>
<evidence type="ECO:0000256" key="2">
    <source>
        <dbReference type="ARBA" id="ARBA00007868"/>
    </source>
</evidence>
<evidence type="ECO:0000256" key="3">
    <source>
        <dbReference type="ARBA" id="ARBA00012687"/>
    </source>
</evidence>
<proteinExistence type="inferred from homology"/>
<evidence type="ECO:0000313" key="12">
    <source>
        <dbReference type="Proteomes" id="UP000675920"/>
    </source>
</evidence>
<keyword evidence="7 11" id="KW-0328">Glycosyltransferase</keyword>
<dbReference type="PANTHER" id="PTHR30372:SF4">
    <property type="entry name" value="LIPID-A-DISACCHARIDE SYNTHASE, MITOCHONDRIAL-RELATED"/>
    <property type="match status" value="1"/>
</dbReference>
<dbReference type="AlphaFoldDB" id="A0A8B6X3N8"/>
<evidence type="ECO:0000256" key="10">
    <source>
        <dbReference type="ARBA" id="ARBA00048975"/>
    </source>
</evidence>
<keyword evidence="8 11" id="KW-0808">Transferase</keyword>
<evidence type="ECO:0000256" key="11">
    <source>
        <dbReference type="HAMAP-Rule" id="MF_00392"/>
    </source>
</evidence>
<evidence type="ECO:0000256" key="8">
    <source>
        <dbReference type="ARBA" id="ARBA00022679"/>
    </source>
</evidence>
<keyword evidence="5 11" id="KW-0444">Lipid biosynthesis</keyword>
<accession>A0A8B6X3N8</accession>
<protein>
    <recommendedName>
        <fullName evidence="4 11">Lipid-A-disaccharide synthase</fullName>
        <ecNumber evidence="3 11">2.4.1.182</ecNumber>
    </recommendedName>
</protein>
<evidence type="ECO:0000256" key="9">
    <source>
        <dbReference type="ARBA" id="ARBA00023098"/>
    </source>
</evidence>
<name>A0A8B6X3N8_9BURK</name>
<comment type="similarity">
    <text evidence="2 11">Belongs to the LpxB family.</text>
</comment>
<evidence type="ECO:0000256" key="7">
    <source>
        <dbReference type="ARBA" id="ARBA00022676"/>
    </source>
</evidence>
<dbReference type="Pfam" id="PF02684">
    <property type="entry name" value="LpxB"/>
    <property type="match status" value="1"/>
</dbReference>
<keyword evidence="9 11" id="KW-0443">Lipid metabolism</keyword>
<evidence type="ECO:0000313" key="13">
    <source>
        <dbReference type="RefSeq" id="WP_028311282.1"/>
    </source>
</evidence>
<evidence type="ECO:0000256" key="1">
    <source>
        <dbReference type="ARBA" id="ARBA00002056"/>
    </source>
</evidence>
<comment type="catalytic activity">
    <reaction evidence="10 11">
        <text>a lipid X + a UDP-2-N,3-O-bis[(3R)-3-hydroxyacyl]-alpha-D-glucosamine = a lipid A disaccharide + UDP + H(+)</text>
        <dbReference type="Rhea" id="RHEA:67828"/>
        <dbReference type="ChEBI" id="CHEBI:15378"/>
        <dbReference type="ChEBI" id="CHEBI:58223"/>
        <dbReference type="ChEBI" id="CHEBI:137748"/>
        <dbReference type="ChEBI" id="CHEBI:176338"/>
        <dbReference type="ChEBI" id="CHEBI:176343"/>
        <dbReference type="EC" id="2.4.1.182"/>
    </reaction>
</comment>
<dbReference type="UniPathway" id="UPA00973"/>
<dbReference type="PANTHER" id="PTHR30372">
    <property type="entry name" value="LIPID-A-DISACCHARIDE SYNTHASE"/>
    <property type="match status" value="1"/>
</dbReference>
<reference evidence="13" key="1">
    <citation type="submission" date="2025-08" db="UniProtKB">
        <authorList>
            <consortium name="RefSeq"/>
        </authorList>
    </citation>
    <scope>IDENTIFICATION</scope>
</reference>
<keyword evidence="6 11" id="KW-0441">Lipid A biosynthesis</keyword>
<dbReference type="SUPFAM" id="SSF53756">
    <property type="entry name" value="UDP-Glycosyltransferase/glycogen phosphorylase"/>
    <property type="match status" value="1"/>
</dbReference>
<keyword evidence="12" id="KW-1185">Reference proteome</keyword>
<dbReference type="GO" id="GO:0008915">
    <property type="term" value="F:lipid-A-disaccharide synthase activity"/>
    <property type="evidence" value="ECO:0007669"/>
    <property type="project" value="UniProtKB-UniRule"/>
</dbReference>
<dbReference type="InterPro" id="IPR003835">
    <property type="entry name" value="Glyco_trans_19"/>
</dbReference>
<dbReference type="EC" id="2.4.1.182" evidence="3 11"/>
<sequence>MTAARLAMCAGEPSGDLLASLLLRGLSARLPGSDVWGVGGPKMVAAGFRQTEPMDPLSVHGYWDAIRSLREIFAVRGRLLDAIAADRPDAFIGVDAPDFNFGVEERLRRQGVKTIHFVSPSIWAWRGGRIERIRRSVDLMLCMFPMEPPIYERAGIPCAYVGHPLGDEIPLLPDPAAARARLGLPADGELLAVLPGSRRGEVERIGPDFIAAARWLHAREPGIRFVVPMANARLRSMFEAIPGATGELPITIVDGRSHDVIEACDAVLVASGTASLECALYKKPMVISYRVAWLTALIMRRMGYLPWVGLPNILENESLVPELLQEAATPEALGTAALAALRDAKLRARLVERFTGLHERLRCDTGTRAAEAIATCLGR</sequence>
<dbReference type="RefSeq" id="WP_028311282.1">
    <property type="nucleotide sequence ID" value="NZ_AXWS01000008.1"/>
</dbReference>
<comment type="pathway">
    <text evidence="11">Bacterial outer membrane biogenesis; LPS lipid A biosynthesis.</text>
</comment>
<dbReference type="Proteomes" id="UP000675920">
    <property type="component" value="Unplaced"/>
</dbReference>
<evidence type="ECO:0000256" key="6">
    <source>
        <dbReference type="ARBA" id="ARBA00022556"/>
    </source>
</evidence>
<dbReference type="OrthoDB" id="9801642at2"/>
<dbReference type="NCBIfam" id="TIGR00215">
    <property type="entry name" value="lpxB"/>
    <property type="match status" value="1"/>
</dbReference>
<dbReference type="GO" id="GO:0016020">
    <property type="term" value="C:membrane"/>
    <property type="evidence" value="ECO:0007669"/>
    <property type="project" value="GOC"/>
</dbReference>
<evidence type="ECO:0000256" key="5">
    <source>
        <dbReference type="ARBA" id="ARBA00022516"/>
    </source>
</evidence>
<gene>
    <name evidence="11 13" type="primary">lpxB</name>
</gene>
<dbReference type="HAMAP" id="MF_00392">
    <property type="entry name" value="LpxB"/>
    <property type="match status" value="1"/>
</dbReference>